<dbReference type="InterPro" id="IPR029017">
    <property type="entry name" value="Enolase-like_N"/>
</dbReference>
<dbReference type="SUPFAM" id="SSF54826">
    <property type="entry name" value="Enolase N-terminal domain-like"/>
    <property type="match status" value="1"/>
</dbReference>
<dbReference type="Pfam" id="PF13378">
    <property type="entry name" value="MR_MLE_C"/>
    <property type="match status" value="1"/>
</dbReference>
<dbReference type="Pfam" id="PF02746">
    <property type="entry name" value="MR_MLE_N"/>
    <property type="match status" value="1"/>
</dbReference>
<dbReference type="GO" id="GO:0000287">
    <property type="term" value="F:magnesium ion binding"/>
    <property type="evidence" value="ECO:0007669"/>
    <property type="project" value="TreeGrafter"/>
</dbReference>
<dbReference type="SUPFAM" id="SSF51604">
    <property type="entry name" value="Enolase C-terminal domain-like"/>
    <property type="match status" value="1"/>
</dbReference>
<reference evidence="5" key="1">
    <citation type="submission" date="2019-10" db="EMBL/GenBank/DDBJ databases">
        <title>Description of Paenibacillus glebae sp. nov.</title>
        <authorList>
            <person name="Carlier A."/>
            <person name="Qi S."/>
        </authorList>
    </citation>
    <scope>NUCLEOTIDE SEQUENCE</scope>
    <source>
        <strain evidence="5">LMG 31456</strain>
    </source>
</reference>
<gene>
    <name evidence="5" type="ORF">GC093_24665</name>
</gene>
<keyword evidence="6" id="KW-1185">Reference proteome</keyword>
<dbReference type="Gene3D" id="3.20.20.120">
    <property type="entry name" value="Enolase-like C-terminal domain"/>
    <property type="match status" value="1"/>
</dbReference>
<dbReference type="Proteomes" id="UP000641588">
    <property type="component" value="Unassembled WGS sequence"/>
</dbReference>
<proteinExistence type="predicted"/>
<protein>
    <submittedName>
        <fullName evidence="5">Mandelate racemase/muconate lactonizing enzyme family protein</fullName>
    </submittedName>
</protein>
<sequence length="386" mass="42946">MNIKSVEVFPLKIKTGPVYLGSPVGVSNESDYYIRPEYRSIYSRNLETLLVKITTDSGIYGWGEALAPVGPEITGEIIERLFTSFLIGQDARDIDVIWNRLYDSMRERGYFSGFMMDAISAVDVALWDILGKSVGLPVYRLLGGAYRRKLPAYVSGIPKTTKEERIELALEWKAKGFTAIKLHLGFGVHEDAEIAAYMREALGPRFRLMIDAHWQYSVSEAIQLGRKLEKLDIDFLEAPTAPEDIEGTAEVSRALDMAVAIGEAKRTRYQFKDRLLKRAADIYQPDIGRTGITEAKKIANMAEAFNIPIAPHLSVGQGICVAATLHLSAAIPNLYILEYQPSVLNVVNSLLIHPIVCEQGHYMLPEGPGLGVEIDEKQLRALIQSC</sequence>
<dbReference type="CDD" id="cd03316">
    <property type="entry name" value="MR_like"/>
    <property type="match status" value="1"/>
</dbReference>
<dbReference type="SMART" id="SM00922">
    <property type="entry name" value="MR_MLE"/>
    <property type="match status" value="1"/>
</dbReference>
<evidence type="ECO:0000256" key="3">
    <source>
        <dbReference type="ARBA" id="ARBA00022842"/>
    </source>
</evidence>
<dbReference type="EMBL" id="WHOD01000097">
    <property type="protein sequence ID" value="NOU96383.1"/>
    <property type="molecule type" value="Genomic_DNA"/>
</dbReference>
<dbReference type="GO" id="GO:0016836">
    <property type="term" value="F:hydro-lyase activity"/>
    <property type="evidence" value="ECO:0007669"/>
    <property type="project" value="TreeGrafter"/>
</dbReference>
<dbReference type="RefSeq" id="WP_171654619.1">
    <property type="nucleotide sequence ID" value="NZ_WHOD01000097.1"/>
</dbReference>
<evidence type="ECO:0000256" key="2">
    <source>
        <dbReference type="ARBA" id="ARBA00022723"/>
    </source>
</evidence>
<evidence type="ECO:0000256" key="1">
    <source>
        <dbReference type="ARBA" id="ARBA00001946"/>
    </source>
</evidence>
<dbReference type="PANTHER" id="PTHR13794:SF58">
    <property type="entry name" value="MITOCHONDRIAL ENOLASE SUPERFAMILY MEMBER 1"/>
    <property type="match status" value="1"/>
</dbReference>
<dbReference type="AlphaFoldDB" id="A0A972K3Y0"/>
<dbReference type="GO" id="GO:0009063">
    <property type="term" value="P:amino acid catabolic process"/>
    <property type="evidence" value="ECO:0007669"/>
    <property type="project" value="InterPro"/>
</dbReference>
<dbReference type="GO" id="GO:0016052">
    <property type="term" value="P:carbohydrate catabolic process"/>
    <property type="evidence" value="ECO:0007669"/>
    <property type="project" value="TreeGrafter"/>
</dbReference>
<feature type="domain" description="Mandelate racemase/muconate lactonizing enzyme C-terminal" evidence="4">
    <location>
        <begin position="162"/>
        <end position="258"/>
    </location>
</feature>
<keyword evidence="3" id="KW-0460">Magnesium</keyword>
<dbReference type="Gene3D" id="3.30.390.10">
    <property type="entry name" value="Enolase-like, N-terminal domain"/>
    <property type="match status" value="1"/>
</dbReference>
<dbReference type="InterPro" id="IPR036849">
    <property type="entry name" value="Enolase-like_C_sf"/>
</dbReference>
<keyword evidence="2" id="KW-0479">Metal-binding</keyword>
<accession>A0A972K3Y0</accession>
<comment type="caution">
    <text evidence="5">The sequence shown here is derived from an EMBL/GenBank/DDBJ whole genome shotgun (WGS) entry which is preliminary data.</text>
</comment>
<organism evidence="5 6">
    <name type="scientific">Paenibacillus foliorum</name>
    <dbReference type="NCBI Taxonomy" id="2654974"/>
    <lineage>
        <taxon>Bacteria</taxon>
        <taxon>Bacillati</taxon>
        <taxon>Bacillota</taxon>
        <taxon>Bacilli</taxon>
        <taxon>Bacillales</taxon>
        <taxon>Paenibacillaceae</taxon>
        <taxon>Paenibacillus</taxon>
    </lineage>
</organism>
<evidence type="ECO:0000313" key="6">
    <source>
        <dbReference type="Proteomes" id="UP000641588"/>
    </source>
</evidence>
<dbReference type="SFLD" id="SFLDS00001">
    <property type="entry name" value="Enolase"/>
    <property type="match status" value="1"/>
</dbReference>
<dbReference type="PANTHER" id="PTHR13794">
    <property type="entry name" value="ENOLASE SUPERFAMILY, MANDELATE RACEMASE"/>
    <property type="match status" value="1"/>
</dbReference>
<dbReference type="InterPro" id="IPR013341">
    <property type="entry name" value="Mandelate_racemase_N_dom"/>
</dbReference>
<evidence type="ECO:0000259" key="4">
    <source>
        <dbReference type="SMART" id="SM00922"/>
    </source>
</evidence>
<evidence type="ECO:0000313" key="5">
    <source>
        <dbReference type="EMBL" id="NOU96383.1"/>
    </source>
</evidence>
<dbReference type="InterPro" id="IPR029065">
    <property type="entry name" value="Enolase_C-like"/>
</dbReference>
<comment type="cofactor">
    <cofactor evidence="1">
        <name>Mg(2+)</name>
        <dbReference type="ChEBI" id="CHEBI:18420"/>
    </cofactor>
</comment>
<dbReference type="InterPro" id="IPR018110">
    <property type="entry name" value="Mandel_Rmase/mucon_lact_enz_CS"/>
</dbReference>
<dbReference type="InterPro" id="IPR013342">
    <property type="entry name" value="Mandelate_racemase_C"/>
</dbReference>
<dbReference type="SFLD" id="SFLDG00179">
    <property type="entry name" value="mandelate_racemase"/>
    <property type="match status" value="1"/>
</dbReference>
<name>A0A972K3Y0_9BACL</name>
<dbReference type="PROSITE" id="PS00908">
    <property type="entry name" value="MR_MLE_1"/>
    <property type="match status" value="1"/>
</dbReference>
<dbReference type="InterPro" id="IPR046945">
    <property type="entry name" value="RHMD-like"/>
</dbReference>